<dbReference type="Proteomes" id="UP000790833">
    <property type="component" value="Unassembled WGS sequence"/>
</dbReference>
<dbReference type="AlphaFoldDB" id="A0A9P7VC67"/>
<gene>
    <name evidence="1" type="ORF">KQ657_004310</name>
</gene>
<evidence type="ECO:0000313" key="2">
    <source>
        <dbReference type="Proteomes" id="UP000790833"/>
    </source>
</evidence>
<dbReference type="GeneID" id="66117684"/>
<proteinExistence type="predicted"/>
<accession>A0A9P7VC67</accession>
<name>A0A9P7VC67_9ASCO</name>
<reference evidence="1" key="1">
    <citation type="submission" date="2021-03" db="EMBL/GenBank/DDBJ databases">
        <authorList>
            <person name="Palmer J.M."/>
        </authorList>
    </citation>
    <scope>NUCLEOTIDE SEQUENCE</scope>
    <source>
        <strain evidence="1">ARV_011</strain>
    </source>
</reference>
<evidence type="ECO:0000313" key="1">
    <source>
        <dbReference type="EMBL" id="KAG7194634.1"/>
    </source>
</evidence>
<sequence>MINLNALILLTHEDFIEGTAKYLEDKDTLNSHSKQYYDSKVSEPLKYLDEALITQKSASDDH</sequence>
<dbReference type="EMBL" id="JAHMUF010000006">
    <property type="protein sequence ID" value="KAG7194634.1"/>
    <property type="molecule type" value="Genomic_DNA"/>
</dbReference>
<keyword evidence="2" id="KW-1185">Reference proteome</keyword>
<dbReference type="RefSeq" id="XP_043050181.1">
    <property type="nucleotide sequence ID" value="XM_043194984.1"/>
</dbReference>
<organism evidence="1 2">
    <name type="scientific">Scheffersomyces spartinae</name>
    <dbReference type="NCBI Taxonomy" id="45513"/>
    <lineage>
        <taxon>Eukaryota</taxon>
        <taxon>Fungi</taxon>
        <taxon>Dikarya</taxon>
        <taxon>Ascomycota</taxon>
        <taxon>Saccharomycotina</taxon>
        <taxon>Pichiomycetes</taxon>
        <taxon>Debaryomycetaceae</taxon>
        <taxon>Scheffersomyces</taxon>
    </lineage>
</organism>
<comment type="caution">
    <text evidence="1">The sequence shown here is derived from an EMBL/GenBank/DDBJ whole genome shotgun (WGS) entry which is preliminary data.</text>
</comment>
<protein>
    <submittedName>
        <fullName evidence="1">Uncharacterized protein</fullName>
    </submittedName>
</protein>